<name>S4PAI4_9NEOP</name>
<dbReference type="EMBL" id="GAIX01004996">
    <property type="protein sequence ID" value="JAA87564.1"/>
    <property type="molecule type" value="Transcribed_RNA"/>
</dbReference>
<protein>
    <submittedName>
        <fullName evidence="1">Uncharacterized protein</fullName>
    </submittedName>
</protein>
<proteinExistence type="predicted"/>
<sequence length="112" mass="12292">MLKDSRPYISRYSSHLLGRVEIDSLLAHLYVRTSPNTSIEFLILISPVFIQSAQLRSGYCILYSGLRAGSHDALRQRVGAAPVLCGCGVLQAKILGVLQGELLLPCSYPLDF</sequence>
<organism evidence="1">
    <name type="scientific">Pararge aegeria</name>
    <name type="common">speckled wood butterfly</name>
    <dbReference type="NCBI Taxonomy" id="116150"/>
    <lineage>
        <taxon>Eukaryota</taxon>
        <taxon>Metazoa</taxon>
        <taxon>Ecdysozoa</taxon>
        <taxon>Arthropoda</taxon>
        <taxon>Hexapoda</taxon>
        <taxon>Insecta</taxon>
        <taxon>Pterygota</taxon>
        <taxon>Neoptera</taxon>
        <taxon>Endopterygota</taxon>
        <taxon>Lepidoptera</taxon>
        <taxon>Glossata</taxon>
        <taxon>Ditrysia</taxon>
        <taxon>Papilionoidea</taxon>
        <taxon>Nymphalidae</taxon>
        <taxon>Satyrinae</taxon>
        <taxon>Satyrini</taxon>
        <taxon>Parargina</taxon>
        <taxon>Pararge</taxon>
    </lineage>
</organism>
<evidence type="ECO:0000313" key="1">
    <source>
        <dbReference type="EMBL" id="JAA87564.1"/>
    </source>
</evidence>
<reference evidence="1" key="1">
    <citation type="journal article" date="2013" name="BMC Genomics">
        <title>Unscrambling butterfly oogenesis.</title>
        <authorList>
            <person name="Carter J.M."/>
            <person name="Baker S.C."/>
            <person name="Pink R."/>
            <person name="Carter D.R."/>
            <person name="Collins A."/>
            <person name="Tomlin J."/>
            <person name="Gibbs M."/>
            <person name="Breuker C.J."/>
        </authorList>
    </citation>
    <scope>NUCLEOTIDE SEQUENCE</scope>
    <source>
        <tissue evidence="1">Ovary</tissue>
    </source>
</reference>
<reference evidence="1" key="2">
    <citation type="submission" date="2013-05" db="EMBL/GenBank/DDBJ databases">
        <authorList>
            <person name="Carter J.-M."/>
            <person name="Baker S.C."/>
            <person name="Pink R."/>
            <person name="Carter D.R.F."/>
            <person name="Collins A."/>
            <person name="Tomlin J."/>
            <person name="Gibbs M."/>
            <person name="Breuker C.J."/>
        </authorList>
    </citation>
    <scope>NUCLEOTIDE SEQUENCE</scope>
    <source>
        <tissue evidence="1">Ovary</tissue>
    </source>
</reference>
<accession>S4PAI4</accession>
<dbReference type="AlphaFoldDB" id="S4PAI4"/>